<feature type="compositionally biased region" description="Polar residues" evidence="2">
    <location>
        <begin position="124"/>
        <end position="135"/>
    </location>
</feature>
<accession>A0A8X7QEK0</accession>
<organism evidence="3 4">
    <name type="scientific">Brassica carinata</name>
    <name type="common">Ethiopian mustard</name>
    <name type="synonym">Abyssinian cabbage</name>
    <dbReference type="NCBI Taxonomy" id="52824"/>
    <lineage>
        <taxon>Eukaryota</taxon>
        <taxon>Viridiplantae</taxon>
        <taxon>Streptophyta</taxon>
        <taxon>Embryophyta</taxon>
        <taxon>Tracheophyta</taxon>
        <taxon>Spermatophyta</taxon>
        <taxon>Magnoliopsida</taxon>
        <taxon>eudicotyledons</taxon>
        <taxon>Gunneridae</taxon>
        <taxon>Pentapetalae</taxon>
        <taxon>rosids</taxon>
        <taxon>malvids</taxon>
        <taxon>Brassicales</taxon>
        <taxon>Brassicaceae</taxon>
        <taxon>Brassiceae</taxon>
        <taxon>Brassica</taxon>
    </lineage>
</organism>
<dbReference type="OrthoDB" id="6108017at2759"/>
<name>A0A8X7QEK0_BRACI</name>
<dbReference type="AlphaFoldDB" id="A0A8X7QEK0"/>
<feature type="region of interest" description="Disordered" evidence="2">
    <location>
        <begin position="124"/>
        <end position="206"/>
    </location>
</feature>
<feature type="compositionally biased region" description="Polar residues" evidence="2">
    <location>
        <begin position="144"/>
        <end position="156"/>
    </location>
</feature>
<evidence type="ECO:0000256" key="2">
    <source>
        <dbReference type="SAM" id="MobiDB-lite"/>
    </source>
</evidence>
<proteinExistence type="predicted"/>
<sequence length="206" mass="23594">MRLQVEEANAAVIREREAARKAIEEAPPVIKETPVLVEDTEKINSLTSEVEALKASLESERQAAENLRKAFSEAEARNSELATELETATRKADQLHESVQRLEEKLFNSESEIQVLRQQALAISPTSRTMPTRSKTVFLPRTPENGSHLNGETKTTPDMALAVREPESEEKPQKYLNEKQQFVDKRREEKRQEKRGDNERETREEK</sequence>
<dbReference type="Proteomes" id="UP000886595">
    <property type="component" value="Unassembled WGS sequence"/>
</dbReference>
<evidence type="ECO:0000313" key="3">
    <source>
        <dbReference type="EMBL" id="KAG2268777.1"/>
    </source>
</evidence>
<protein>
    <submittedName>
        <fullName evidence="3">Uncharacterized protein</fullName>
    </submittedName>
</protein>
<evidence type="ECO:0000313" key="4">
    <source>
        <dbReference type="Proteomes" id="UP000886595"/>
    </source>
</evidence>
<evidence type="ECO:0000256" key="1">
    <source>
        <dbReference type="SAM" id="Coils"/>
    </source>
</evidence>
<dbReference type="EMBL" id="JAAMPC010000013">
    <property type="protein sequence ID" value="KAG2268777.1"/>
    <property type="molecule type" value="Genomic_DNA"/>
</dbReference>
<feature type="compositionally biased region" description="Basic and acidic residues" evidence="2">
    <location>
        <begin position="164"/>
        <end position="206"/>
    </location>
</feature>
<keyword evidence="1" id="KW-0175">Coiled coil</keyword>
<keyword evidence="4" id="KW-1185">Reference proteome</keyword>
<gene>
    <name evidence="3" type="ORF">Bca52824_063332</name>
</gene>
<feature type="coiled-coil region" evidence="1">
    <location>
        <begin position="5"/>
        <end position="119"/>
    </location>
</feature>
<reference evidence="3 4" key="1">
    <citation type="submission" date="2020-02" db="EMBL/GenBank/DDBJ databases">
        <authorList>
            <person name="Ma Q."/>
            <person name="Huang Y."/>
            <person name="Song X."/>
            <person name="Pei D."/>
        </authorList>
    </citation>
    <scope>NUCLEOTIDE SEQUENCE [LARGE SCALE GENOMIC DNA]</scope>
    <source>
        <strain evidence="3">Sxm20200214</strain>
        <tissue evidence="3">Leaf</tissue>
    </source>
</reference>
<comment type="caution">
    <text evidence="3">The sequence shown here is derived from an EMBL/GenBank/DDBJ whole genome shotgun (WGS) entry which is preliminary data.</text>
</comment>